<evidence type="ECO:0000313" key="1">
    <source>
        <dbReference type="EMBL" id="RUT05912.1"/>
    </source>
</evidence>
<dbReference type="AlphaFoldDB" id="A0A433VIK8"/>
<reference evidence="1" key="2">
    <citation type="journal article" date="2019" name="Genome Biol. Evol.">
        <title>Day and night: Metabolic profiles and evolutionary relationships of six axenic non-marine cyanobacteria.</title>
        <authorList>
            <person name="Will S.E."/>
            <person name="Henke P."/>
            <person name="Boedeker C."/>
            <person name="Huang S."/>
            <person name="Brinkmann H."/>
            <person name="Rohde M."/>
            <person name="Jarek M."/>
            <person name="Friedl T."/>
            <person name="Seufert S."/>
            <person name="Schumacher M."/>
            <person name="Overmann J."/>
            <person name="Neumann-Schaal M."/>
            <person name="Petersen J."/>
        </authorList>
    </citation>
    <scope>NUCLEOTIDE SEQUENCE [LARGE SCALE GENOMIC DNA]</scope>
    <source>
        <strain evidence="1">PCC 7102</strain>
    </source>
</reference>
<organism evidence="1 2">
    <name type="scientific">Dulcicalothrix desertica PCC 7102</name>
    <dbReference type="NCBI Taxonomy" id="232991"/>
    <lineage>
        <taxon>Bacteria</taxon>
        <taxon>Bacillati</taxon>
        <taxon>Cyanobacteriota</taxon>
        <taxon>Cyanophyceae</taxon>
        <taxon>Nostocales</taxon>
        <taxon>Calotrichaceae</taxon>
        <taxon>Dulcicalothrix</taxon>
    </lineage>
</organism>
<dbReference type="EMBL" id="RSCL01000007">
    <property type="protein sequence ID" value="RUT05912.1"/>
    <property type="molecule type" value="Genomic_DNA"/>
</dbReference>
<comment type="caution">
    <text evidence="1">The sequence shown here is derived from an EMBL/GenBank/DDBJ whole genome shotgun (WGS) entry which is preliminary data.</text>
</comment>
<evidence type="ECO:0008006" key="3">
    <source>
        <dbReference type="Google" id="ProtNLM"/>
    </source>
</evidence>
<accession>A0A433VIK8</accession>
<dbReference type="Gene3D" id="3.10.450.530">
    <property type="entry name" value="Ribonuclease toxin, BrnT, of type II toxin-antitoxin system"/>
    <property type="match status" value="1"/>
</dbReference>
<dbReference type="Proteomes" id="UP000271624">
    <property type="component" value="Unassembled WGS sequence"/>
</dbReference>
<dbReference type="InterPro" id="IPR007460">
    <property type="entry name" value="BrnT_toxin"/>
</dbReference>
<dbReference type="Pfam" id="PF04365">
    <property type="entry name" value="BrnT_toxin"/>
    <property type="match status" value="1"/>
</dbReference>
<evidence type="ECO:0000313" key="2">
    <source>
        <dbReference type="Proteomes" id="UP000271624"/>
    </source>
</evidence>
<proteinExistence type="predicted"/>
<sequence>MEFEWDENKAKRNQEKHAVSFDEAKTAFDDPLYLIFPDPDHSIGEKRFIIMGNQRKTNYWLYLIQNVVKLPG</sequence>
<dbReference type="InterPro" id="IPR038573">
    <property type="entry name" value="BrnT_sf"/>
</dbReference>
<gene>
    <name evidence="1" type="ORF">DSM106972_031180</name>
</gene>
<reference evidence="1" key="1">
    <citation type="submission" date="2018-12" db="EMBL/GenBank/DDBJ databases">
        <authorList>
            <person name="Will S."/>
            <person name="Neumann-Schaal M."/>
            <person name="Henke P."/>
        </authorList>
    </citation>
    <scope>NUCLEOTIDE SEQUENCE</scope>
    <source>
        <strain evidence="1">PCC 7102</strain>
    </source>
</reference>
<dbReference type="RefSeq" id="WP_325052188.1">
    <property type="nucleotide sequence ID" value="NZ_RSCL01000007.1"/>
</dbReference>
<keyword evidence="2" id="KW-1185">Reference proteome</keyword>
<protein>
    <recommendedName>
        <fullName evidence="3">Toxin</fullName>
    </recommendedName>
</protein>
<name>A0A433VIK8_9CYAN</name>